<keyword evidence="4" id="KW-1185">Reference proteome</keyword>
<comment type="caution">
    <text evidence="3">The sequence shown here is derived from an EMBL/GenBank/DDBJ whole genome shotgun (WGS) entry which is preliminary data.</text>
</comment>
<sequence>MDSEKKALPSIYNISQSEQESQKPASKPHKKYVIGAVVAAMILLITLGAGLGALKLSNQFAKDTIKEYRLTANAIIKVDTENEITEIEDEKEGCSASNDFRKELTMLKVADDDSYVCYIYPLKRSVITPKALVSYMENHADAEGLISQDRNADLQRYISVNETIGDRRFLSQHIRKACEGYPIYWLNSAAEQTDNADDKKRNTRAAKPNSCSCCCCCNQMM</sequence>
<dbReference type="InterPro" id="IPR007084">
    <property type="entry name" value="BRICHOS_dom"/>
</dbReference>
<organism evidence="3 4">
    <name type="scientific">Owenia fusiformis</name>
    <name type="common">Polychaete worm</name>
    <dbReference type="NCBI Taxonomy" id="6347"/>
    <lineage>
        <taxon>Eukaryota</taxon>
        <taxon>Metazoa</taxon>
        <taxon>Spiralia</taxon>
        <taxon>Lophotrochozoa</taxon>
        <taxon>Annelida</taxon>
        <taxon>Polychaeta</taxon>
        <taxon>Sedentaria</taxon>
        <taxon>Canalipalpata</taxon>
        <taxon>Sabellida</taxon>
        <taxon>Oweniida</taxon>
        <taxon>Oweniidae</taxon>
        <taxon>Owenia</taxon>
    </lineage>
</organism>
<feature type="compositionally biased region" description="Polar residues" evidence="1">
    <location>
        <begin position="12"/>
        <end position="24"/>
    </location>
</feature>
<dbReference type="Proteomes" id="UP000749559">
    <property type="component" value="Unassembled WGS sequence"/>
</dbReference>
<evidence type="ECO:0000313" key="4">
    <source>
        <dbReference type="Proteomes" id="UP000749559"/>
    </source>
</evidence>
<gene>
    <name evidence="3" type="ORF">OFUS_LOCUS442</name>
</gene>
<accession>A0A8J1Y9Z9</accession>
<reference evidence="3" key="1">
    <citation type="submission" date="2022-03" db="EMBL/GenBank/DDBJ databases">
        <authorList>
            <person name="Martin C."/>
        </authorList>
    </citation>
    <scope>NUCLEOTIDE SEQUENCE</scope>
</reference>
<keyword evidence="2" id="KW-0472">Membrane</keyword>
<dbReference type="EMBL" id="CAIIXF020000001">
    <property type="protein sequence ID" value="CAH1772726.1"/>
    <property type="molecule type" value="Genomic_DNA"/>
</dbReference>
<evidence type="ECO:0000256" key="2">
    <source>
        <dbReference type="SAM" id="Phobius"/>
    </source>
</evidence>
<name>A0A8J1Y9Z9_OWEFU</name>
<dbReference type="Gene3D" id="3.30.390.150">
    <property type="match status" value="1"/>
</dbReference>
<proteinExistence type="predicted"/>
<dbReference type="Pfam" id="PF04089">
    <property type="entry name" value="BRICHOS"/>
    <property type="match status" value="1"/>
</dbReference>
<keyword evidence="2" id="KW-1133">Transmembrane helix</keyword>
<keyword evidence="2" id="KW-0812">Transmembrane</keyword>
<evidence type="ECO:0000256" key="1">
    <source>
        <dbReference type="SAM" id="MobiDB-lite"/>
    </source>
</evidence>
<evidence type="ECO:0000313" key="3">
    <source>
        <dbReference type="EMBL" id="CAH1772726.1"/>
    </source>
</evidence>
<dbReference type="AlphaFoldDB" id="A0A8J1Y9Z9"/>
<dbReference type="OrthoDB" id="6324142at2759"/>
<feature type="region of interest" description="Disordered" evidence="1">
    <location>
        <begin position="1"/>
        <end position="26"/>
    </location>
</feature>
<dbReference type="PROSITE" id="PS50869">
    <property type="entry name" value="BRICHOS"/>
    <property type="match status" value="1"/>
</dbReference>
<feature type="transmembrane region" description="Helical" evidence="2">
    <location>
        <begin position="32"/>
        <end position="54"/>
    </location>
</feature>
<protein>
    <submittedName>
        <fullName evidence="3">Uncharacterized protein</fullName>
    </submittedName>
</protein>